<evidence type="ECO:0000256" key="6">
    <source>
        <dbReference type="ARBA" id="ARBA00022741"/>
    </source>
</evidence>
<evidence type="ECO:0000256" key="1">
    <source>
        <dbReference type="ARBA" id="ARBA00000085"/>
    </source>
</evidence>
<feature type="transmembrane region" description="Helical" evidence="11">
    <location>
        <begin position="64"/>
        <end position="81"/>
    </location>
</feature>
<dbReference type="NCBIfam" id="TIGR00229">
    <property type="entry name" value="sensory_box"/>
    <property type="match status" value="1"/>
</dbReference>
<dbReference type="InterPro" id="IPR004358">
    <property type="entry name" value="Sig_transdc_His_kin-like_C"/>
</dbReference>
<dbReference type="CDD" id="cd16922">
    <property type="entry name" value="HATPase_EvgS-ArcB-TorS-like"/>
    <property type="match status" value="1"/>
</dbReference>
<reference evidence="14 15" key="1">
    <citation type="submission" date="2019-03" db="EMBL/GenBank/DDBJ databases">
        <authorList>
            <person name="Kox A.R. M."/>
        </authorList>
    </citation>
    <scope>NUCLEOTIDE SEQUENCE [LARGE SCALE GENOMIC DNA]</scope>
    <source>
        <strain evidence="14">MTUNDRAET4 annotated genome</strain>
    </source>
</reference>
<organism evidence="14 15">
    <name type="scientific">Methylocella tundrae</name>
    <dbReference type="NCBI Taxonomy" id="227605"/>
    <lineage>
        <taxon>Bacteria</taxon>
        <taxon>Pseudomonadati</taxon>
        <taxon>Pseudomonadota</taxon>
        <taxon>Alphaproteobacteria</taxon>
        <taxon>Hyphomicrobiales</taxon>
        <taxon>Beijerinckiaceae</taxon>
        <taxon>Methylocella</taxon>
    </lineage>
</organism>
<evidence type="ECO:0000259" key="12">
    <source>
        <dbReference type="PROSITE" id="PS50109"/>
    </source>
</evidence>
<dbReference type="InterPro" id="IPR003661">
    <property type="entry name" value="HisK_dim/P_dom"/>
</dbReference>
<dbReference type="PROSITE" id="PS50109">
    <property type="entry name" value="HIS_KIN"/>
    <property type="match status" value="1"/>
</dbReference>
<evidence type="ECO:0000256" key="10">
    <source>
        <dbReference type="ARBA" id="ARBA00023136"/>
    </source>
</evidence>
<protein>
    <recommendedName>
        <fullName evidence="3">histidine kinase</fullName>
        <ecNumber evidence="3">2.7.13.3</ecNumber>
    </recommendedName>
</protein>
<dbReference type="Pfam" id="PF00512">
    <property type="entry name" value="HisKA"/>
    <property type="match status" value="1"/>
</dbReference>
<keyword evidence="4" id="KW-0597">Phosphoprotein</keyword>
<dbReference type="InterPro" id="IPR000014">
    <property type="entry name" value="PAS"/>
</dbReference>
<dbReference type="RefSeq" id="WP_134491071.1">
    <property type="nucleotide sequence ID" value="NZ_CP139089.1"/>
</dbReference>
<dbReference type="OrthoDB" id="9801651at2"/>
<dbReference type="InterPro" id="IPR005467">
    <property type="entry name" value="His_kinase_dom"/>
</dbReference>
<dbReference type="PANTHER" id="PTHR43711">
    <property type="entry name" value="TWO-COMPONENT HISTIDINE KINASE"/>
    <property type="match status" value="1"/>
</dbReference>
<comment type="subcellular location">
    <subcellularLocation>
        <location evidence="2">Membrane</location>
    </subcellularLocation>
</comment>
<feature type="transmembrane region" description="Helical" evidence="11">
    <location>
        <begin position="129"/>
        <end position="153"/>
    </location>
</feature>
<evidence type="ECO:0000256" key="4">
    <source>
        <dbReference type="ARBA" id="ARBA00022553"/>
    </source>
</evidence>
<keyword evidence="10 11" id="KW-0472">Membrane</keyword>
<dbReference type="CDD" id="cd00130">
    <property type="entry name" value="PAS"/>
    <property type="match status" value="1"/>
</dbReference>
<gene>
    <name evidence="14" type="ORF">MTUNDRAET4_3467</name>
</gene>
<dbReference type="SMART" id="SM00091">
    <property type="entry name" value="PAS"/>
    <property type="match status" value="1"/>
</dbReference>
<dbReference type="GO" id="GO:0016020">
    <property type="term" value="C:membrane"/>
    <property type="evidence" value="ECO:0007669"/>
    <property type="project" value="UniProtKB-SubCell"/>
</dbReference>
<dbReference type="PROSITE" id="PS50112">
    <property type="entry name" value="PAS"/>
    <property type="match status" value="1"/>
</dbReference>
<dbReference type="SUPFAM" id="SSF55874">
    <property type="entry name" value="ATPase domain of HSP90 chaperone/DNA topoisomerase II/histidine kinase"/>
    <property type="match status" value="1"/>
</dbReference>
<dbReference type="KEGG" id="mtun:MTUNDRAET4_3467"/>
<dbReference type="InterPro" id="IPR035965">
    <property type="entry name" value="PAS-like_dom_sf"/>
</dbReference>
<keyword evidence="5" id="KW-0808">Transferase</keyword>
<keyword evidence="6" id="KW-0547">Nucleotide-binding</keyword>
<evidence type="ECO:0000313" key="14">
    <source>
        <dbReference type="EMBL" id="VFU10354.1"/>
    </source>
</evidence>
<evidence type="ECO:0000256" key="7">
    <source>
        <dbReference type="ARBA" id="ARBA00022777"/>
    </source>
</evidence>
<dbReference type="GO" id="GO:0000155">
    <property type="term" value="F:phosphorelay sensor kinase activity"/>
    <property type="evidence" value="ECO:0007669"/>
    <property type="project" value="InterPro"/>
</dbReference>
<keyword evidence="11" id="KW-0812">Transmembrane</keyword>
<dbReference type="EC" id="2.7.13.3" evidence="3"/>
<dbReference type="Gene3D" id="3.30.450.20">
    <property type="entry name" value="PAS domain"/>
    <property type="match status" value="1"/>
</dbReference>
<feature type="transmembrane region" description="Helical" evidence="11">
    <location>
        <begin position="93"/>
        <end position="117"/>
    </location>
</feature>
<dbReference type="Pfam" id="PF02518">
    <property type="entry name" value="HATPase_c"/>
    <property type="match status" value="1"/>
</dbReference>
<sequence>MGYPLSLEGRIASLVHPGALSSPDERARHENFILRRLSVSLAIVAAAPFYLASHGGPGLVDSLVFAWLTLPLAAVVLLSSTGRLMRAEALSTFGLIAAGLTAAIGGAGEGALAWLILAPLDSLFSFNLAVIGASGLVAALAVAGVAAADALGVCDAVSGLARPSLFLLPAIAYATLVALSFVRDQAARSRAEQRRAERFSILTETVGDLVVTHDRTGAATSVSPTCEGLFGLPPAELMSRGFFEHVHVADRPAFLKAIAEASAGGATVNATLRLRSSSVVDRGHYAEPVFVWLDMRARRCEADPGGRGAANGGGAIAIYRDITELKWREDELEAARARAEEANHSKDHFLANMSHELRTPLNAIIGFSEILGDAEQTPRDGAKQREYAAIIHQSGQHLLSVVNSILDLSKIQSGSFDLTPAHFSIAPLIDICCDMVKLKAAERNIEIKRACPDGLEEVIGDKRACKQILINLLSNAVKFTPDDGKVWISAKPEGNTLLILVADSGVGIDAQDLARLGNPFFQAKGALDRPYEGTGLGLSIVSGLVGLHGGSIVLASEPDEGTCVLVRLPMDCRSAADKARTCAKIETIARYRRGDEMGDLFQQITVKKIA</sequence>
<evidence type="ECO:0000256" key="9">
    <source>
        <dbReference type="ARBA" id="ARBA00023012"/>
    </source>
</evidence>
<proteinExistence type="predicted"/>
<comment type="catalytic activity">
    <reaction evidence="1">
        <text>ATP + protein L-histidine = ADP + protein N-phospho-L-histidine.</text>
        <dbReference type="EC" id="2.7.13.3"/>
    </reaction>
</comment>
<evidence type="ECO:0000256" key="11">
    <source>
        <dbReference type="SAM" id="Phobius"/>
    </source>
</evidence>
<feature type="transmembrane region" description="Helical" evidence="11">
    <location>
        <begin position="33"/>
        <end position="52"/>
    </location>
</feature>
<keyword evidence="8" id="KW-0067">ATP-binding</keyword>
<evidence type="ECO:0000256" key="3">
    <source>
        <dbReference type="ARBA" id="ARBA00012438"/>
    </source>
</evidence>
<dbReference type="InterPro" id="IPR050736">
    <property type="entry name" value="Sensor_HK_Regulatory"/>
</dbReference>
<dbReference type="PANTHER" id="PTHR43711:SF1">
    <property type="entry name" value="HISTIDINE KINASE 1"/>
    <property type="match status" value="1"/>
</dbReference>
<keyword evidence="11" id="KW-1133">Transmembrane helix</keyword>
<dbReference type="InterPro" id="IPR003594">
    <property type="entry name" value="HATPase_dom"/>
</dbReference>
<dbReference type="Gene3D" id="3.30.565.10">
    <property type="entry name" value="Histidine kinase-like ATPase, C-terminal domain"/>
    <property type="match status" value="1"/>
</dbReference>
<dbReference type="SUPFAM" id="SSF55785">
    <property type="entry name" value="PYP-like sensor domain (PAS domain)"/>
    <property type="match status" value="1"/>
</dbReference>
<dbReference type="FunFam" id="1.10.287.130:FF:000038">
    <property type="entry name" value="Sensory transduction histidine kinase"/>
    <property type="match status" value="1"/>
</dbReference>
<keyword evidence="7 14" id="KW-0418">Kinase</keyword>
<dbReference type="FunFam" id="3.30.565.10:FF:000006">
    <property type="entry name" value="Sensor histidine kinase WalK"/>
    <property type="match status" value="1"/>
</dbReference>
<evidence type="ECO:0000256" key="8">
    <source>
        <dbReference type="ARBA" id="ARBA00022840"/>
    </source>
</evidence>
<accession>A0A4V6IMX7</accession>
<evidence type="ECO:0000259" key="13">
    <source>
        <dbReference type="PROSITE" id="PS50112"/>
    </source>
</evidence>
<evidence type="ECO:0000256" key="2">
    <source>
        <dbReference type="ARBA" id="ARBA00004370"/>
    </source>
</evidence>
<dbReference type="GO" id="GO:0005524">
    <property type="term" value="F:ATP binding"/>
    <property type="evidence" value="ECO:0007669"/>
    <property type="project" value="UniProtKB-KW"/>
</dbReference>
<keyword evidence="9" id="KW-0902">Two-component regulatory system</keyword>
<evidence type="ECO:0000256" key="5">
    <source>
        <dbReference type="ARBA" id="ARBA00022679"/>
    </source>
</evidence>
<dbReference type="CDD" id="cd00082">
    <property type="entry name" value="HisKA"/>
    <property type="match status" value="1"/>
</dbReference>
<dbReference type="Proteomes" id="UP000294360">
    <property type="component" value="Chromosome"/>
</dbReference>
<feature type="domain" description="Histidine kinase" evidence="12">
    <location>
        <begin position="352"/>
        <end position="572"/>
    </location>
</feature>
<dbReference type="PRINTS" id="PR00344">
    <property type="entry name" value="BCTRLSENSOR"/>
</dbReference>
<evidence type="ECO:0000313" key="15">
    <source>
        <dbReference type="Proteomes" id="UP000294360"/>
    </source>
</evidence>
<name>A0A4V6IMX7_METTU</name>
<dbReference type="InterPro" id="IPR036097">
    <property type="entry name" value="HisK_dim/P_sf"/>
</dbReference>
<dbReference type="Gene3D" id="1.10.287.130">
    <property type="match status" value="1"/>
</dbReference>
<dbReference type="AlphaFoldDB" id="A0A4V6IMX7"/>
<dbReference type="InterPro" id="IPR036890">
    <property type="entry name" value="HATPase_C_sf"/>
</dbReference>
<dbReference type="SUPFAM" id="SSF47384">
    <property type="entry name" value="Homodimeric domain of signal transducing histidine kinase"/>
    <property type="match status" value="1"/>
</dbReference>
<dbReference type="SMART" id="SM00388">
    <property type="entry name" value="HisKA"/>
    <property type="match status" value="1"/>
</dbReference>
<feature type="transmembrane region" description="Helical" evidence="11">
    <location>
        <begin position="165"/>
        <end position="182"/>
    </location>
</feature>
<dbReference type="EMBL" id="LR536450">
    <property type="protein sequence ID" value="VFU10354.1"/>
    <property type="molecule type" value="Genomic_DNA"/>
</dbReference>
<feature type="domain" description="PAS" evidence="13">
    <location>
        <begin position="195"/>
        <end position="265"/>
    </location>
</feature>
<dbReference type="SMART" id="SM00387">
    <property type="entry name" value="HATPase_c"/>
    <property type="match status" value="1"/>
</dbReference>